<organism evidence="2">
    <name type="scientific">Anguilla anguilla</name>
    <name type="common">European freshwater eel</name>
    <name type="synonym">Muraena anguilla</name>
    <dbReference type="NCBI Taxonomy" id="7936"/>
    <lineage>
        <taxon>Eukaryota</taxon>
        <taxon>Metazoa</taxon>
        <taxon>Chordata</taxon>
        <taxon>Craniata</taxon>
        <taxon>Vertebrata</taxon>
        <taxon>Euteleostomi</taxon>
        <taxon>Actinopterygii</taxon>
        <taxon>Neopterygii</taxon>
        <taxon>Teleostei</taxon>
        <taxon>Anguilliformes</taxon>
        <taxon>Anguillidae</taxon>
        <taxon>Anguilla</taxon>
    </lineage>
</organism>
<evidence type="ECO:0000313" key="2">
    <source>
        <dbReference type="EMBL" id="JAH95667.1"/>
    </source>
</evidence>
<protein>
    <submittedName>
        <fullName evidence="2">Uncharacterized protein</fullName>
    </submittedName>
</protein>
<reference evidence="2" key="1">
    <citation type="submission" date="2014-11" db="EMBL/GenBank/DDBJ databases">
        <authorList>
            <person name="Amaro Gonzalez C."/>
        </authorList>
    </citation>
    <scope>NUCLEOTIDE SEQUENCE</scope>
</reference>
<evidence type="ECO:0000256" key="1">
    <source>
        <dbReference type="SAM" id="MobiDB-lite"/>
    </source>
</evidence>
<dbReference type="EMBL" id="GBXM01012910">
    <property type="protein sequence ID" value="JAH95667.1"/>
    <property type="molecule type" value="Transcribed_RNA"/>
</dbReference>
<feature type="region of interest" description="Disordered" evidence="1">
    <location>
        <begin position="18"/>
        <end position="52"/>
    </location>
</feature>
<proteinExistence type="predicted"/>
<sequence length="74" mass="8464">MCKEVFFSAFATTVTSTHTHTHTHRQARTHMHTNRHTHTHAHTHTHPLTPPSASCIAVLNSHKRETQEYLTSKT</sequence>
<name>A0A0E9WYU7_ANGAN</name>
<feature type="compositionally biased region" description="Basic residues" evidence="1">
    <location>
        <begin position="19"/>
        <end position="45"/>
    </location>
</feature>
<reference evidence="2" key="2">
    <citation type="journal article" date="2015" name="Fish Shellfish Immunol.">
        <title>Early steps in the European eel (Anguilla anguilla)-Vibrio vulnificus interaction in the gills: Role of the RtxA13 toxin.</title>
        <authorList>
            <person name="Callol A."/>
            <person name="Pajuelo D."/>
            <person name="Ebbesson L."/>
            <person name="Teles M."/>
            <person name="MacKenzie S."/>
            <person name="Amaro C."/>
        </authorList>
    </citation>
    <scope>NUCLEOTIDE SEQUENCE</scope>
</reference>
<dbReference type="AlphaFoldDB" id="A0A0E9WYU7"/>
<accession>A0A0E9WYU7</accession>